<proteinExistence type="predicted"/>
<reference evidence="2" key="1">
    <citation type="submission" date="2016-12" db="EMBL/GenBank/DDBJ databases">
        <title>The genomes of Aspergillus section Nigri reveals drivers in fungal speciation.</title>
        <authorList>
            <consortium name="DOE Joint Genome Institute"/>
            <person name="Vesth T.C."/>
            <person name="Nybo J."/>
            <person name="Theobald S."/>
            <person name="Brandl J."/>
            <person name="Frisvad J.C."/>
            <person name="Nielsen K.F."/>
            <person name="Lyhne E.K."/>
            <person name="Kogle M.E."/>
            <person name="Kuo A."/>
            <person name="Riley R."/>
            <person name="Clum A."/>
            <person name="Nolan M."/>
            <person name="Lipzen A."/>
            <person name="Salamov A."/>
            <person name="Henrissat B."/>
            <person name="Wiebenga A."/>
            <person name="De Vries R.P."/>
            <person name="Grigoriev I.V."/>
            <person name="Mortensen U.H."/>
            <person name="Andersen M.R."/>
            <person name="Baker S.E."/>
        </authorList>
    </citation>
    <scope>NUCLEOTIDE SEQUENCE [LARGE SCALE GENOMIC DNA]</scope>
    <source>
        <strain evidence="2">CBS 113365</strain>
    </source>
</reference>
<keyword evidence="3" id="KW-1185">Reference proteome</keyword>
<dbReference type="Proteomes" id="UP000248405">
    <property type="component" value="Unassembled WGS sequence"/>
</dbReference>
<dbReference type="AlphaFoldDB" id="A0A319CJ37"/>
<feature type="compositionally biased region" description="Basic and acidic residues" evidence="1">
    <location>
        <begin position="154"/>
        <end position="171"/>
    </location>
</feature>
<dbReference type="RefSeq" id="XP_025562096.1">
    <property type="nucleotide sequence ID" value="XM_025713061.1"/>
</dbReference>
<feature type="region of interest" description="Disordered" evidence="1">
    <location>
        <begin position="152"/>
        <end position="187"/>
    </location>
</feature>
<gene>
    <name evidence="2" type="ORF">BO88DRAFT_69523</name>
</gene>
<sequence length="187" mass="20268">MQPLYPRRYHLLRIRPGLVRHSNLVAAAAEDSTSAGLEAEEIRSIPAAAGDHSPGADIPGCSLVEGNRPAGSSLAMRLGDRDRRRGWEEGRTEEAGPVCCKTSFNKEAVGSLPDAMISDYAVFRCGKECLTAQVRLLIGMRVFSIMRNVRRGKRGEGDGCEEKMSGKDEKKRRAKPTIDGSLASGPD</sequence>
<name>A0A319CJ37_ASPVC</name>
<dbReference type="GeneID" id="37217653"/>
<protein>
    <submittedName>
        <fullName evidence="2">Uncharacterized protein</fullName>
    </submittedName>
</protein>
<accession>A0A319CJ37</accession>
<evidence type="ECO:0000256" key="1">
    <source>
        <dbReference type="SAM" id="MobiDB-lite"/>
    </source>
</evidence>
<dbReference type="EMBL" id="KZ821627">
    <property type="protein sequence ID" value="PYH68302.1"/>
    <property type="molecule type" value="Genomic_DNA"/>
</dbReference>
<evidence type="ECO:0000313" key="3">
    <source>
        <dbReference type="Proteomes" id="UP000248405"/>
    </source>
</evidence>
<evidence type="ECO:0000313" key="2">
    <source>
        <dbReference type="EMBL" id="PYH68302.1"/>
    </source>
</evidence>
<organism evidence="2 3">
    <name type="scientific">Aspergillus vadensis (strain CBS 113365 / IMI 142717 / IBT 24658)</name>
    <dbReference type="NCBI Taxonomy" id="1448311"/>
    <lineage>
        <taxon>Eukaryota</taxon>
        <taxon>Fungi</taxon>
        <taxon>Dikarya</taxon>
        <taxon>Ascomycota</taxon>
        <taxon>Pezizomycotina</taxon>
        <taxon>Eurotiomycetes</taxon>
        <taxon>Eurotiomycetidae</taxon>
        <taxon>Eurotiales</taxon>
        <taxon>Aspergillaceae</taxon>
        <taxon>Aspergillus</taxon>
        <taxon>Aspergillus subgen. Circumdati</taxon>
    </lineage>
</organism>